<reference evidence="1 2" key="1">
    <citation type="journal article" date="2018" name="PLoS Genet.">
        <title>Population sequencing reveals clonal diversity and ancestral inbreeding in the grapevine cultivar Chardonnay.</title>
        <authorList>
            <person name="Roach M.J."/>
            <person name="Johnson D.L."/>
            <person name="Bohlmann J."/>
            <person name="van Vuuren H.J."/>
            <person name="Jones S.J."/>
            <person name="Pretorius I.S."/>
            <person name="Schmidt S.A."/>
            <person name="Borneman A.R."/>
        </authorList>
    </citation>
    <scope>NUCLEOTIDE SEQUENCE [LARGE SCALE GENOMIC DNA]</scope>
    <source>
        <strain evidence="2">cv. Chardonnay</strain>
        <tissue evidence="1">Leaf</tissue>
    </source>
</reference>
<comment type="caution">
    <text evidence="1">The sequence shown here is derived from an EMBL/GenBank/DDBJ whole genome shotgun (WGS) entry which is preliminary data.</text>
</comment>
<evidence type="ECO:0000313" key="2">
    <source>
        <dbReference type="Proteomes" id="UP000288805"/>
    </source>
</evidence>
<protein>
    <submittedName>
        <fullName evidence="1">Retrovirus-related Pol polyprotein from transposon RE1</fullName>
    </submittedName>
</protein>
<gene>
    <name evidence="1" type="primary">RE1_1573</name>
    <name evidence="1" type="ORF">CK203_024916</name>
</gene>
<accession>A0A438J773</accession>
<evidence type="ECO:0000313" key="1">
    <source>
        <dbReference type="EMBL" id="RVX04813.1"/>
    </source>
</evidence>
<sequence length="283" mass="30943">MLTTFAIPTGLSSQSSDNSWYMDSGATHHLTPEFRHMTDAMQYSGGDHALIGNAPPTQAFLSQQNQAVLWHNRLGHPAPKVVCQVLQSWLSDHELILSKSDTSLFVLHYGSSITILLVNVDDIIVTGSLSYFLGIQKTSTASTLHLSQEKYISNLLHHAFMFECKPISTLMASTASISLYDGEVLFDPTSYRSIVGTLSLNTSYGISRALLVMAFCSIVHQAYLLHVSLMLIRLAAPMTGKVLVTIVAFLAQISSRGHPQSNILLHGLVQSQNIAISLMQLLS</sequence>
<dbReference type="AlphaFoldDB" id="A0A438J773"/>
<proteinExistence type="predicted"/>
<organism evidence="1 2">
    <name type="scientific">Vitis vinifera</name>
    <name type="common">Grape</name>
    <dbReference type="NCBI Taxonomy" id="29760"/>
    <lineage>
        <taxon>Eukaryota</taxon>
        <taxon>Viridiplantae</taxon>
        <taxon>Streptophyta</taxon>
        <taxon>Embryophyta</taxon>
        <taxon>Tracheophyta</taxon>
        <taxon>Spermatophyta</taxon>
        <taxon>Magnoliopsida</taxon>
        <taxon>eudicotyledons</taxon>
        <taxon>Gunneridae</taxon>
        <taxon>Pentapetalae</taxon>
        <taxon>rosids</taxon>
        <taxon>Vitales</taxon>
        <taxon>Vitaceae</taxon>
        <taxon>Viteae</taxon>
        <taxon>Vitis</taxon>
    </lineage>
</organism>
<dbReference type="Proteomes" id="UP000288805">
    <property type="component" value="Unassembled WGS sequence"/>
</dbReference>
<dbReference type="EMBL" id="QGNW01000059">
    <property type="protein sequence ID" value="RVX04813.1"/>
    <property type="molecule type" value="Genomic_DNA"/>
</dbReference>
<name>A0A438J773_VITVI</name>